<evidence type="ECO:0000313" key="3">
    <source>
        <dbReference type="Proteomes" id="UP000030764"/>
    </source>
</evidence>
<reference evidence="2 3" key="1">
    <citation type="journal article" date="2014" name="Nat. Genet.">
        <title>Genome and transcriptome of the porcine whipworm Trichuris suis.</title>
        <authorList>
            <person name="Jex A.R."/>
            <person name="Nejsum P."/>
            <person name="Schwarz E.M."/>
            <person name="Hu L."/>
            <person name="Young N.D."/>
            <person name="Hall R.S."/>
            <person name="Korhonen P.K."/>
            <person name="Liao S."/>
            <person name="Thamsborg S."/>
            <person name="Xia J."/>
            <person name="Xu P."/>
            <person name="Wang S."/>
            <person name="Scheerlinck J.P."/>
            <person name="Hofmann A."/>
            <person name="Sternberg P.W."/>
            <person name="Wang J."/>
            <person name="Gasser R.B."/>
        </authorList>
    </citation>
    <scope>NUCLEOTIDE SEQUENCE [LARGE SCALE GENOMIC DNA]</scope>
    <source>
        <strain evidence="2">DCEP-RM93F</strain>
        <strain evidence="1">DCEP-RM93M</strain>
    </source>
</reference>
<sequence>MDTHKIAYELVRLHSVAERDGEPIDSFISVVFTQAEERDLHTLKVSPKKLLIQCQLITGTANRWLAAKLQTDPTLTVNQVVHRLRVGASAASQEAVIARIITSNGTTSPAVQGSQVETVLRQRTAGTTQKIPKK</sequence>
<proteinExistence type="predicted"/>
<evidence type="ECO:0000313" key="2">
    <source>
        <dbReference type="EMBL" id="KFD62774.1"/>
    </source>
</evidence>
<protein>
    <submittedName>
        <fullName evidence="2">Uncharacterized protein</fullName>
    </submittedName>
</protein>
<keyword evidence="3" id="KW-1185">Reference proteome</keyword>
<name>A0A085MZX8_9BILA</name>
<dbReference type="EMBL" id="KL367588">
    <property type="protein sequence ID" value="KFD62774.1"/>
    <property type="molecule type" value="Genomic_DNA"/>
</dbReference>
<accession>A0A085MZX8</accession>
<dbReference type="AlphaFoldDB" id="A0A085MZX8"/>
<dbReference type="EMBL" id="KL363212">
    <property type="protein sequence ID" value="KFD53908.1"/>
    <property type="molecule type" value="Genomic_DNA"/>
</dbReference>
<evidence type="ECO:0000313" key="1">
    <source>
        <dbReference type="EMBL" id="KFD53908.1"/>
    </source>
</evidence>
<organism evidence="2">
    <name type="scientific">Trichuris suis</name>
    <name type="common">pig whipworm</name>
    <dbReference type="NCBI Taxonomy" id="68888"/>
    <lineage>
        <taxon>Eukaryota</taxon>
        <taxon>Metazoa</taxon>
        <taxon>Ecdysozoa</taxon>
        <taxon>Nematoda</taxon>
        <taxon>Enoplea</taxon>
        <taxon>Dorylaimia</taxon>
        <taxon>Trichinellida</taxon>
        <taxon>Trichuridae</taxon>
        <taxon>Trichuris</taxon>
    </lineage>
</organism>
<gene>
    <name evidence="1" type="ORF">M513_05175</name>
    <name evidence="2" type="ORF">M514_05175</name>
</gene>
<dbReference type="Proteomes" id="UP000030758">
    <property type="component" value="Unassembled WGS sequence"/>
</dbReference>
<dbReference type="Proteomes" id="UP000030764">
    <property type="component" value="Unassembled WGS sequence"/>
</dbReference>